<dbReference type="KEGG" id="amr:AM1_5194"/>
<evidence type="ECO:0008006" key="3">
    <source>
        <dbReference type="Google" id="ProtNLM"/>
    </source>
</evidence>
<reference evidence="1 2" key="1">
    <citation type="journal article" date="2008" name="Proc. Natl. Acad. Sci. U.S.A.">
        <title>Niche adaptation and genome expansion in the chlorophyll d-producing cyanobacterium Acaryochloris marina.</title>
        <authorList>
            <person name="Swingley W.D."/>
            <person name="Chen M."/>
            <person name="Cheung P.C."/>
            <person name="Conrad A.L."/>
            <person name="Dejesa L.C."/>
            <person name="Hao J."/>
            <person name="Honchak B.M."/>
            <person name="Karbach L.E."/>
            <person name="Kurdoglu A."/>
            <person name="Lahiri S."/>
            <person name="Mastrian S.D."/>
            <person name="Miyashita H."/>
            <person name="Page L."/>
            <person name="Ramakrishna P."/>
            <person name="Satoh S."/>
            <person name="Sattley W.M."/>
            <person name="Shimada Y."/>
            <person name="Taylor H.L."/>
            <person name="Tomo T."/>
            <person name="Tsuchiya T."/>
            <person name="Wang Z.T."/>
            <person name="Raymond J."/>
            <person name="Mimuro M."/>
            <person name="Blankenship R.E."/>
            <person name="Touchman J.W."/>
        </authorList>
    </citation>
    <scope>NUCLEOTIDE SEQUENCE [LARGE SCALE GENOMIC DNA]</scope>
    <source>
        <strain evidence="2">MBIC 11017</strain>
    </source>
</reference>
<evidence type="ECO:0000313" key="2">
    <source>
        <dbReference type="Proteomes" id="UP000000268"/>
    </source>
</evidence>
<dbReference type="EMBL" id="CP000828">
    <property type="protein sequence ID" value="ABW30157.1"/>
    <property type="molecule type" value="Genomic_DNA"/>
</dbReference>
<dbReference type="STRING" id="329726.AM1_5194"/>
<dbReference type="AlphaFoldDB" id="B0C8K2"/>
<dbReference type="Proteomes" id="UP000000268">
    <property type="component" value="Chromosome"/>
</dbReference>
<gene>
    <name evidence="1" type="ordered locus">AM1_5194</name>
</gene>
<dbReference type="RefSeq" id="WP_012165418.1">
    <property type="nucleotide sequence ID" value="NC_009925.1"/>
</dbReference>
<evidence type="ECO:0000313" key="1">
    <source>
        <dbReference type="EMBL" id="ABW30157.1"/>
    </source>
</evidence>
<proteinExistence type="predicted"/>
<organism evidence="1 2">
    <name type="scientific">Acaryochloris marina (strain MBIC 11017)</name>
    <dbReference type="NCBI Taxonomy" id="329726"/>
    <lineage>
        <taxon>Bacteria</taxon>
        <taxon>Bacillati</taxon>
        <taxon>Cyanobacteriota</taxon>
        <taxon>Cyanophyceae</taxon>
        <taxon>Acaryochloridales</taxon>
        <taxon>Acaryochloridaceae</taxon>
        <taxon>Acaryochloris</taxon>
    </lineage>
</organism>
<name>B0C8K2_ACAM1</name>
<dbReference type="Pfam" id="PF08846">
    <property type="entry name" value="DUF1816"/>
    <property type="match status" value="1"/>
</dbReference>
<accession>B0C8K2</accession>
<dbReference type="HOGENOM" id="CLU_168933_0_0_3"/>
<sequence>MTTKDNTTDLSSRFAEFYNRLGLAWWVEIKTSSPVCIYFFGPFISQKDAEEALPGYIEDLEAEQAQTIVTDVKRCKPTQLTVCDEPDVEPVIPVKINPQLN</sequence>
<dbReference type="InterPro" id="IPR014945">
    <property type="entry name" value="DUF1816"/>
</dbReference>
<keyword evidence="2" id="KW-1185">Reference proteome</keyword>
<dbReference type="eggNOG" id="COG2199">
    <property type="taxonomic scope" value="Bacteria"/>
</dbReference>
<protein>
    <recommendedName>
        <fullName evidence="3">DUF1816 domain-containing protein</fullName>
    </recommendedName>
</protein>